<feature type="region of interest" description="Disordered" evidence="1">
    <location>
        <begin position="29"/>
        <end position="56"/>
    </location>
</feature>
<feature type="compositionally biased region" description="Polar residues" evidence="1">
    <location>
        <begin position="40"/>
        <end position="56"/>
    </location>
</feature>
<evidence type="ECO:0000313" key="3">
    <source>
        <dbReference type="EMBL" id="CNU58115.1"/>
    </source>
</evidence>
<evidence type="ECO:0000313" key="5">
    <source>
        <dbReference type="Proteomes" id="UP000041314"/>
    </source>
</evidence>
<dbReference type="AlphaFoldDB" id="A0A655DAJ8"/>
<sequence length="56" mass="6229">MRKLEIRNDDKPNVLLAAVAEMTRLCQRSPKCSTEVKVSPGSNRSAHISSEMRVTS</sequence>
<organism evidence="2 5">
    <name type="scientific">Salmonella enterica subsp. enterica serovar Bovismorbificans</name>
    <dbReference type="NCBI Taxonomy" id="58097"/>
    <lineage>
        <taxon>Bacteria</taxon>
        <taxon>Pseudomonadati</taxon>
        <taxon>Pseudomonadota</taxon>
        <taxon>Gammaproteobacteria</taxon>
        <taxon>Enterobacterales</taxon>
        <taxon>Enterobacteriaceae</taxon>
        <taxon>Salmonella</taxon>
    </lineage>
</organism>
<proteinExistence type="predicted"/>
<dbReference type="Proteomes" id="UP000041314">
    <property type="component" value="Unassembled WGS sequence"/>
</dbReference>
<dbReference type="Proteomes" id="UP000039541">
    <property type="component" value="Unassembled WGS sequence"/>
</dbReference>
<accession>A0A655DAJ8</accession>
<evidence type="ECO:0000313" key="2">
    <source>
        <dbReference type="EMBL" id="CNU56882.1"/>
    </source>
</evidence>
<protein>
    <submittedName>
        <fullName evidence="2">Uncharacterized protein</fullName>
    </submittedName>
</protein>
<dbReference type="EMBL" id="CQPA01000027">
    <property type="protein sequence ID" value="CNU56882.1"/>
    <property type="molecule type" value="Genomic_DNA"/>
</dbReference>
<name>A0A655DAJ8_SALET</name>
<evidence type="ECO:0000313" key="4">
    <source>
        <dbReference type="Proteomes" id="UP000039541"/>
    </source>
</evidence>
<gene>
    <name evidence="2" type="ORF">ERS008198_03073</name>
    <name evidence="3" type="ORF">ERS008202_03069</name>
</gene>
<reference evidence="4 5" key="1">
    <citation type="submission" date="2015-03" db="EMBL/GenBank/DDBJ databases">
        <authorList>
            <consortium name="Pathogen Informatics"/>
        </authorList>
    </citation>
    <scope>NUCLEOTIDE SEQUENCE [LARGE SCALE GENOMIC DNA]</scope>
    <source>
        <strain evidence="3 4">3476</strain>
        <strain evidence="2 5">A1104</strain>
    </source>
</reference>
<dbReference type="EMBL" id="CQPC01000044">
    <property type="protein sequence ID" value="CNU58115.1"/>
    <property type="molecule type" value="Genomic_DNA"/>
</dbReference>
<evidence type="ECO:0000256" key="1">
    <source>
        <dbReference type="SAM" id="MobiDB-lite"/>
    </source>
</evidence>